<accession>A0A1T0CCX1</accession>
<protein>
    <submittedName>
        <fullName evidence="6">LysR family transcriptional regulator</fullName>
    </submittedName>
</protein>
<name>A0A1T0CCX1_9GAMM</name>
<evidence type="ECO:0000256" key="1">
    <source>
        <dbReference type="ARBA" id="ARBA00009437"/>
    </source>
</evidence>
<evidence type="ECO:0000256" key="4">
    <source>
        <dbReference type="ARBA" id="ARBA00023163"/>
    </source>
</evidence>
<dbReference type="GO" id="GO:0003700">
    <property type="term" value="F:DNA-binding transcription factor activity"/>
    <property type="evidence" value="ECO:0007669"/>
    <property type="project" value="InterPro"/>
</dbReference>
<dbReference type="InterPro" id="IPR005119">
    <property type="entry name" value="LysR_subst-bd"/>
</dbReference>
<dbReference type="InterPro" id="IPR036390">
    <property type="entry name" value="WH_DNA-bd_sf"/>
</dbReference>
<dbReference type="PRINTS" id="PR00039">
    <property type="entry name" value="HTHLYSR"/>
</dbReference>
<feature type="domain" description="HTH lysR-type" evidence="5">
    <location>
        <begin position="3"/>
        <end position="60"/>
    </location>
</feature>
<dbReference type="PROSITE" id="PS50931">
    <property type="entry name" value="HTH_LYSR"/>
    <property type="match status" value="1"/>
</dbReference>
<dbReference type="SUPFAM" id="SSF46785">
    <property type="entry name" value="Winged helix' DNA-binding domain"/>
    <property type="match status" value="1"/>
</dbReference>
<dbReference type="InterPro" id="IPR036388">
    <property type="entry name" value="WH-like_DNA-bd_sf"/>
</dbReference>
<proteinExistence type="inferred from homology"/>
<gene>
    <name evidence="6" type="ORF">B0682_07240</name>
</gene>
<evidence type="ECO:0000256" key="3">
    <source>
        <dbReference type="ARBA" id="ARBA00023125"/>
    </source>
</evidence>
<dbReference type="GO" id="GO:0005829">
    <property type="term" value="C:cytosol"/>
    <property type="evidence" value="ECO:0007669"/>
    <property type="project" value="TreeGrafter"/>
</dbReference>
<dbReference type="RefSeq" id="WP_078307818.1">
    <property type="nucleotide sequence ID" value="NZ_CP147511.1"/>
</dbReference>
<dbReference type="Gene3D" id="1.10.10.10">
    <property type="entry name" value="Winged helix-like DNA-binding domain superfamily/Winged helix DNA-binding domain"/>
    <property type="match status" value="1"/>
</dbReference>
<sequence>MNITIKQLRAFITVAKYQNFTAAAQHLHLSQSALSGLIKELENTLGFQVFDRTTRQLNLSQLGEQLLPQAQRIIHELMVFESQITMFNKLEQGQVRIAVSQQFAASMMPMVIANFQKTYPHIQFTLIDCSVEMVLQRVQSMDVDFGLGAERAFDDDIKAEFLFELPFFVVMPSHHRLSQQSQVRWLDLQDEPMITLQGPFTKHLLQDLPETLAQVLKQPQYEVNFLSTAFALTKQGLGLTLCLPYASERVSQQGLVMKQLINPVIKRRFFLYQRTHRTLSPAMMAFKKFLSGMYPASSSHFK</sequence>
<dbReference type="SUPFAM" id="SSF53850">
    <property type="entry name" value="Periplasmic binding protein-like II"/>
    <property type="match status" value="1"/>
</dbReference>
<comment type="caution">
    <text evidence="6">The sequence shown here is derived from an EMBL/GenBank/DDBJ whole genome shotgun (WGS) entry which is preliminary data.</text>
</comment>
<dbReference type="OrthoDB" id="8437302at2"/>
<dbReference type="FunFam" id="1.10.10.10:FF:000001">
    <property type="entry name" value="LysR family transcriptional regulator"/>
    <property type="match status" value="1"/>
</dbReference>
<dbReference type="STRING" id="90241.B0682_07240"/>
<evidence type="ECO:0000256" key="2">
    <source>
        <dbReference type="ARBA" id="ARBA00023015"/>
    </source>
</evidence>
<keyword evidence="3" id="KW-0238">DNA-binding</keyword>
<dbReference type="Pfam" id="PF03466">
    <property type="entry name" value="LysR_substrate"/>
    <property type="match status" value="1"/>
</dbReference>
<dbReference type="EMBL" id="MUYT01000009">
    <property type="protein sequence ID" value="OOS20190.1"/>
    <property type="molecule type" value="Genomic_DNA"/>
</dbReference>
<evidence type="ECO:0000313" key="7">
    <source>
        <dbReference type="Proteomes" id="UP000191094"/>
    </source>
</evidence>
<dbReference type="PANTHER" id="PTHR30419:SF30">
    <property type="entry name" value="LYSR FAMILY TRANSCRIPTIONAL REGULATOR"/>
    <property type="match status" value="1"/>
</dbReference>
<comment type="similarity">
    <text evidence="1">Belongs to the LysR transcriptional regulatory family.</text>
</comment>
<dbReference type="CDD" id="cd08440">
    <property type="entry name" value="PBP2_LTTR_like_4"/>
    <property type="match status" value="1"/>
</dbReference>
<organism evidence="6 7">
    <name type="scientific">Lwoffella lincolnii</name>
    <dbReference type="NCBI Taxonomy" id="90241"/>
    <lineage>
        <taxon>Bacteria</taxon>
        <taxon>Pseudomonadati</taxon>
        <taxon>Pseudomonadota</taxon>
        <taxon>Gammaproteobacteria</taxon>
        <taxon>Moraxellales</taxon>
        <taxon>Moraxellaceae</taxon>
        <taxon>Lwoffella</taxon>
    </lineage>
</organism>
<reference evidence="6 7" key="1">
    <citation type="submission" date="2017-02" db="EMBL/GenBank/DDBJ databases">
        <title>Draft genome sequence of Moraxella lincolnii CCUG 9405T type strain.</title>
        <authorList>
            <person name="Salva-Serra F."/>
            <person name="Engstrom-Jakobsson H."/>
            <person name="Thorell K."/>
            <person name="Jaen-Luchoro D."/>
            <person name="Gonzales-Siles L."/>
            <person name="Karlsson R."/>
            <person name="Yazdan S."/>
            <person name="Boulund F."/>
            <person name="Johnning A."/>
            <person name="Engstrand L."/>
            <person name="Kristiansson E."/>
            <person name="Moore E."/>
        </authorList>
    </citation>
    <scope>NUCLEOTIDE SEQUENCE [LARGE SCALE GENOMIC DNA]</scope>
    <source>
        <strain evidence="6 7">CCUG 9405</strain>
    </source>
</reference>
<dbReference type="Proteomes" id="UP000191094">
    <property type="component" value="Unassembled WGS sequence"/>
</dbReference>
<keyword evidence="4" id="KW-0804">Transcription</keyword>
<evidence type="ECO:0000259" key="5">
    <source>
        <dbReference type="PROSITE" id="PS50931"/>
    </source>
</evidence>
<keyword evidence="7" id="KW-1185">Reference proteome</keyword>
<dbReference type="InterPro" id="IPR000847">
    <property type="entry name" value="LysR_HTH_N"/>
</dbReference>
<dbReference type="GO" id="GO:0003677">
    <property type="term" value="F:DNA binding"/>
    <property type="evidence" value="ECO:0007669"/>
    <property type="project" value="UniProtKB-KW"/>
</dbReference>
<dbReference type="PANTHER" id="PTHR30419">
    <property type="entry name" value="HTH-TYPE TRANSCRIPTIONAL REGULATOR YBHD"/>
    <property type="match status" value="1"/>
</dbReference>
<dbReference type="Gene3D" id="3.40.190.290">
    <property type="match status" value="1"/>
</dbReference>
<keyword evidence="2" id="KW-0805">Transcription regulation</keyword>
<evidence type="ECO:0000313" key="6">
    <source>
        <dbReference type="EMBL" id="OOS20190.1"/>
    </source>
</evidence>
<dbReference type="AlphaFoldDB" id="A0A1T0CCX1"/>
<dbReference type="InterPro" id="IPR050950">
    <property type="entry name" value="HTH-type_LysR_regulators"/>
</dbReference>
<dbReference type="Pfam" id="PF00126">
    <property type="entry name" value="HTH_1"/>
    <property type="match status" value="1"/>
</dbReference>